<keyword evidence="3" id="KW-1185">Reference proteome</keyword>
<dbReference type="SMART" id="SM00347">
    <property type="entry name" value="HTH_MARR"/>
    <property type="match status" value="1"/>
</dbReference>
<evidence type="ECO:0000313" key="2">
    <source>
        <dbReference type="EMBL" id="MFI2475221.1"/>
    </source>
</evidence>
<evidence type="ECO:0000313" key="3">
    <source>
        <dbReference type="Proteomes" id="UP001611415"/>
    </source>
</evidence>
<dbReference type="PANTHER" id="PTHR33164:SF106">
    <property type="entry name" value="TRANSCRIPTIONAL REGULATORY PROTEIN"/>
    <property type="match status" value="1"/>
</dbReference>
<evidence type="ECO:0000259" key="1">
    <source>
        <dbReference type="PROSITE" id="PS50995"/>
    </source>
</evidence>
<dbReference type="RefSeq" id="WP_397092981.1">
    <property type="nucleotide sequence ID" value="NZ_JBIRYO010000010.1"/>
</dbReference>
<reference evidence="2 3" key="1">
    <citation type="submission" date="2024-10" db="EMBL/GenBank/DDBJ databases">
        <title>The Natural Products Discovery Center: Release of the First 8490 Sequenced Strains for Exploring Actinobacteria Biosynthetic Diversity.</title>
        <authorList>
            <person name="Kalkreuter E."/>
            <person name="Kautsar S.A."/>
            <person name="Yang D."/>
            <person name="Bader C.D."/>
            <person name="Teijaro C.N."/>
            <person name="Fluegel L."/>
            <person name="Davis C.M."/>
            <person name="Simpson J.R."/>
            <person name="Lauterbach L."/>
            <person name="Steele A.D."/>
            <person name="Gui C."/>
            <person name="Meng S."/>
            <person name="Li G."/>
            <person name="Viehrig K."/>
            <person name="Ye F."/>
            <person name="Su P."/>
            <person name="Kiefer A.F."/>
            <person name="Nichols A."/>
            <person name="Cepeda A.J."/>
            <person name="Yan W."/>
            <person name="Fan B."/>
            <person name="Jiang Y."/>
            <person name="Adhikari A."/>
            <person name="Zheng C.-J."/>
            <person name="Schuster L."/>
            <person name="Cowan T.M."/>
            <person name="Smanski M.J."/>
            <person name="Chevrette M.G."/>
            <person name="De Carvalho L.P.S."/>
            <person name="Shen B."/>
        </authorList>
    </citation>
    <scope>NUCLEOTIDE SEQUENCE [LARGE SCALE GENOMIC DNA]</scope>
    <source>
        <strain evidence="2 3">NPDC019275</strain>
    </source>
</reference>
<organism evidence="2 3">
    <name type="scientific">Nocardia xishanensis</name>
    <dbReference type="NCBI Taxonomy" id="238964"/>
    <lineage>
        <taxon>Bacteria</taxon>
        <taxon>Bacillati</taxon>
        <taxon>Actinomycetota</taxon>
        <taxon>Actinomycetes</taxon>
        <taxon>Mycobacteriales</taxon>
        <taxon>Nocardiaceae</taxon>
        <taxon>Nocardia</taxon>
    </lineage>
</organism>
<comment type="caution">
    <text evidence="2">The sequence shown here is derived from an EMBL/GenBank/DDBJ whole genome shotgun (WGS) entry which is preliminary data.</text>
</comment>
<gene>
    <name evidence="2" type="ORF">ACH49W_17750</name>
</gene>
<dbReference type="Gene3D" id="1.10.10.10">
    <property type="entry name" value="Winged helix-like DNA-binding domain superfamily/Winged helix DNA-binding domain"/>
    <property type="match status" value="1"/>
</dbReference>
<dbReference type="Proteomes" id="UP001611415">
    <property type="component" value="Unassembled WGS sequence"/>
</dbReference>
<dbReference type="Pfam" id="PF01047">
    <property type="entry name" value="MarR"/>
    <property type="match status" value="1"/>
</dbReference>
<proteinExistence type="predicted"/>
<dbReference type="InterPro" id="IPR036388">
    <property type="entry name" value="WH-like_DNA-bd_sf"/>
</dbReference>
<dbReference type="SUPFAM" id="SSF46785">
    <property type="entry name" value="Winged helix' DNA-binding domain"/>
    <property type="match status" value="1"/>
</dbReference>
<sequence>MSKDERIDAVGEQLRLLQRSFDTFDEAAAAHLGLNRTDLRCLDIVLGRGPLPAGELSAESKLSPGATTTVIDRLQRAGFVTRNQDPASRRRVLVEATDAARAAAADIFVPVGIAGARALRRYSADQLDLILDFLGTALAVHRAETERLTAETAEQPH</sequence>
<protein>
    <submittedName>
        <fullName evidence="2">MarR family winged helix-turn-helix transcriptional regulator</fullName>
    </submittedName>
</protein>
<dbReference type="InterPro" id="IPR039422">
    <property type="entry name" value="MarR/SlyA-like"/>
</dbReference>
<dbReference type="PANTHER" id="PTHR33164">
    <property type="entry name" value="TRANSCRIPTIONAL REGULATOR, MARR FAMILY"/>
    <property type="match status" value="1"/>
</dbReference>
<dbReference type="InterPro" id="IPR036390">
    <property type="entry name" value="WH_DNA-bd_sf"/>
</dbReference>
<dbReference type="PROSITE" id="PS50995">
    <property type="entry name" value="HTH_MARR_2"/>
    <property type="match status" value="1"/>
</dbReference>
<feature type="domain" description="HTH marR-type" evidence="1">
    <location>
        <begin position="10"/>
        <end position="139"/>
    </location>
</feature>
<dbReference type="EMBL" id="JBIRYO010000010">
    <property type="protein sequence ID" value="MFI2475221.1"/>
    <property type="molecule type" value="Genomic_DNA"/>
</dbReference>
<accession>A0ABW7X279</accession>
<dbReference type="InterPro" id="IPR000835">
    <property type="entry name" value="HTH_MarR-typ"/>
</dbReference>
<name>A0ABW7X279_9NOCA</name>